<keyword evidence="1" id="KW-0479">Metal-binding</keyword>
<keyword evidence="2 4" id="KW-0863">Zinc-finger</keyword>
<evidence type="ECO:0000256" key="4">
    <source>
        <dbReference type="PROSITE-ProRule" id="PRU00175"/>
    </source>
</evidence>
<dbReference type="SMART" id="SM00184">
    <property type="entry name" value="RING"/>
    <property type="match status" value="1"/>
</dbReference>
<evidence type="ECO:0000256" key="1">
    <source>
        <dbReference type="ARBA" id="ARBA00022723"/>
    </source>
</evidence>
<dbReference type="PANTHER" id="PTHR23041">
    <property type="entry name" value="RING FINGER DOMAIN-CONTAINING"/>
    <property type="match status" value="1"/>
</dbReference>
<dbReference type="PROSITE" id="PS50089">
    <property type="entry name" value="ZF_RING_2"/>
    <property type="match status" value="1"/>
</dbReference>
<name>A0A4V1J3L4_9ASCO</name>
<keyword evidence="7" id="KW-1185">Reference proteome</keyword>
<dbReference type="SUPFAM" id="SSF57850">
    <property type="entry name" value="RING/U-box"/>
    <property type="match status" value="1"/>
</dbReference>
<feature type="domain" description="RING-type" evidence="5">
    <location>
        <begin position="52"/>
        <end position="101"/>
    </location>
</feature>
<dbReference type="PROSITE" id="PS00518">
    <property type="entry name" value="ZF_RING_1"/>
    <property type="match status" value="1"/>
</dbReference>
<evidence type="ECO:0000313" key="7">
    <source>
        <dbReference type="Proteomes" id="UP000268321"/>
    </source>
</evidence>
<evidence type="ECO:0000259" key="5">
    <source>
        <dbReference type="PROSITE" id="PS50089"/>
    </source>
</evidence>
<evidence type="ECO:0000256" key="2">
    <source>
        <dbReference type="ARBA" id="ARBA00022771"/>
    </source>
</evidence>
<keyword evidence="3" id="KW-0862">Zinc</keyword>
<dbReference type="OrthoDB" id="6270329at2759"/>
<proteinExistence type="predicted"/>
<organism evidence="6 7">
    <name type="scientific">Metschnikowia bicuspidata</name>
    <dbReference type="NCBI Taxonomy" id="27322"/>
    <lineage>
        <taxon>Eukaryota</taxon>
        <taxon>Fungi</taxon>
        <taxon>Dikarya</taxon>
        <taxon>Ascomycota</taxon>
        <taxon>Saccharomycotina</taxon>
        <taxon>Pichiomycetes</taxon>
        <taxon>Metschnikowiaceae</taxon>
        <taxon>Metschnikowia</taxon>
    </lineage>
</organism>
<dbReference type="Gene3D" id="3.30.40.10">
    <property type="entry name" value="Zinc/RING finger domain, C3HC4 (zinc finger)"/>
    <property type="match status" value="1"/>
</dbReference>
<evidence type="ECO:0000313" key="6">
    <source>
        <dbReference type="EMBL" id="RKP32469.1"/>
    </source>
</evidence>
<dbReference type="InterPro" id="IPR047134">
    <property type="entry name" value="RNF4"/>
</dbReference>
<accession>A0A4V1J3L4</accession>
<dbReference type="InterPro" id="IPR001841">
    <property type="entry name" value="Znf_RING"/>
</dbReference>
<dbReference type="AlphaFoldDB" id="A0A4V1J3L4"/>
<dbReference type="InterPro" id="IPR018957">
    <property type="entry name" value="Znf_C3HC4_RING-type"/>
</dbReference>
<evidence type="ECO:0000256" key="3">
    <source>
        <dbReference type="ARBA" id="ARBA00022833"/>
    </source>
</evidence>
<dbReference type="InterPro" id="IPR017907">
    <property type="entry name" value="Znf_RING_CS"/>
</dbReference>
<dbReference type="Proteomes" id="UP000268321">
    <property type="component" value="Unassembled WGS sequence"/>
</dbReference>
<gene>
    <name evidence="6" type="ORF">METBISCDRAFT_21453</name>
</gene>
<sequence>MSGARAEPYFITVSSDEEDEDDVQMLEFKKYTQQIIDVPAPKTVKKLSDAECPICFESIDNVTSTFCGHLFCLECLQKSISASAARGQTRRKGGGLCPMCRKTVVFKDSVVLKLKKQMPYSPFKAPEPGRLAGSQEAESSAAM</sequence>
<dbReference type="InterPro" id="IPR013083">
    <property type="entry name" value="Znf_RING/FYVE/PHD"/>
</dbReference>
<dbReference type="PANTHER" id="PTHR23041:SF78">
    <property type="entry name" value="E3 UBIQUITIN-PROTEIN LIGASE RNF4"/>
    <property type="match status" value="1"/>
</dbReference>
<reference evidence="7" key="1">
    <citation type="journal article" date="2018" name="Nat. Microbiol.">
        <title>Leveraging single-cell genomics to expand the fungal tree of life.</title>
        <authorList>
            <person name="Ahrendt S.R."/>
            <person name="Quandt C.A."/>
            <person name="Ciobanu D."/>
            <person name="Clum A."/>
            <person name="Salamov A."/>
            <person name="Andreopoulos B."/>
            <person name="Cheng J.F."/>
            <person name="Woyke T."/>
            <person name="Pelin A."/>
            <person name="Henrissat B."/>
            <person name="Reynolds N.K."/>
            <person name="Benny G.L."/>
            <person name="Smith M.E."/>
            <person name="James T.Y."/>
            <person name="Grigoriev I.V."/>
        </authorList>
    </citation>
    <scope>NUCLEOTIDE SEQUENCE [LARGE SCALE GENOMIC DNA]</scope>
    <source>
        <strain evidence="7">Baker2002</strain>
    </source>
</reference>
<protein>
    <recommendedName>
        <fullName evidence="5">RING-type domain-containing protein</fullName>
    </recommendedName>
</protein>
<dbReference type="EMBL" id="ML004431">
    <property type="protein sequence ID" value="RKP32469.1"/>
    <property type="molecule type" value="Genomic_DNA"/>
</dbReference>
<dbReference type="GO" id="GO:0008270">
    <property type="term" value="F:zinc ion binding"/>
    <property type="evidence" value="ECO:0007669"/>
    <property type="project" value="UniProtKB-KW"/>
</dbReference>
<dbReference type="Pfam" id="PF00097">
    <property type="entry name" value="zf-C3HC4"/>
    <property type="match status" value="1"/>
</dbReference>